<keyword evidence="4" id="KW-1185">Reference proteome</keyword>
<evidence type="ECO:0000259" key="2">
    <source>
        <dbReference type="SMART" id="SM00899"/>
    </source>
</evidence>
<keyword evidence="1" id="KW-0408">Iron</keyword>
<dbReference type="EMBL" id="JAUTWS010000037">
    <property type="protein sequence ID" value="MDO9711968.1"/>
    <property type="molecule type" value="Genomic_DNA"/>
</dbReference>
<dbReference type="Pfam" id="PF04023">
    <property type="entry name" value="FeoA"/>
    <property type="match status" value="1"/>
</dbReference>
<dbReference type="SUPFAM" id="SSF50037">
    <property type="entry name" value="C-terminal domain of transcriptional repressors"/>
    <property type="match status" value="1"/>
</dbReference>
<evidence type="ECO:0000256" key="1">
    <source>
        <dbReference type="ARBA" id="ARBA00023004"/>
    </source>
</evidence>
<gene>
    <name evidence="3" type="ORF">Q7A36_26735</name>
</gene>
<dbReference type="InterPro" id="IPR038157">
    <property type="entry name" value="FeoA_core_dom"/>
</dbReference>
<dbReference type="SMART" id="SM00899">
    <property type="entry name" value="FeoA"/>
    <property type="match status" value="1"/>
</dbReference>
<dbReference type="InterPro" id="IPR007167">
    <property type="entry name" value="Fe-transptr_FeoA-like"/>
</dbReference>
<reference evidence="3 4" key="1">
    <citation type="submission" date="2023-08" db="EMBL/GenBank/DDBJ databases">
        <title>The draft genome sequence of Paracraurococcus sp. LOR1-02.</title>
        <authorList>
            <person name="Kingkaew E."/>
            <person name="Tanasupawat S."/>
        </authorList>
    </citation>
    <scope>NUCLEOTIDE SEQUENCE [LARGE SCALE GENOMIC DNA]</scope>
    <source>
        <strain evidence="3 4">LOR1-02</strain>
    </source>
</reference>
<accession>A0ABM9K132</accession>
<organism evidence="3 4">
    <name type="scientific">Paracraurococcus lichenis</name>
    <dbReference type="NCBI Taxonomy" id="3064888"/>
    <lineage>
        <taxon>Bacteria</taxon>
        <taxon>Pseudomonadati</taxon>
        <taxon>Pseudomonadota</taxon>
        <taxon>Alphaproteobacteria</taxon>
        <taxon>Acetobacterales</taxon>
        <taxon>Roseomonadaceae</taxon>
        <taxon>Paracraurococcus</taxon>
    </lineage>
</organism>
<dbReference type="InterPro" id="IPR052713">
    <property type="entry name" value="FeoA"/>
</dbReference>
<evidence type="ECO:0000313" key="4">
    <source>
        <dbReference type="Proteomes" id="UP001243009"/>
    </source>
</evidence>
<dbReference type="Gene3D" id="2.30.30.90">
    <property type="match status" value="1"/>
</dbReference>
<evidence type="ECO:0000313" key="3">
    <source>
        <dbReference type="EMBL" id="MDO9711968.1"/>
    </source>
</evidence>
<feature type="domain" description="Ferrous iron transporter FeoA-like" evidence="2">
    <location>
        <begin position="19"/>
        <end position="99"/>
    </location>
</feature>
<protein>
    <submittedName>
        <fullName evidence="3">FeoA family protein</fullName>
    </submittedName>
</protein>
<dbReference type="InterPro" id="IPR008988">
    <property type="entry name" value="Transcriptional_repressor_C"/>
</dbReference>
<name>A0ABM9K132_9PROT</name>
<sequence length="101" mass="10636">MADATGLSNDAADGLLPARCLGDAPVGFRGTIRGLRVPADAVLPAAELERRLIELGFIEGAQVEILHQGLIGRDPIAIRVDGATMALRRREAAAILVEPQD</sequence>
<comment type="caution">
    <text evidence="3">The sequence shown here is derived from an EMBL/GenBank/DDBJ whole genome shotgun (WGS) entry which is preliminary data.</text>
</comment>
<dbReference type="PANTHER" id="PTHR42954">
    <property type="entry name" value="FE(2+) TRANSPORT PROTEIN A"/>
    <property type="match status" value="1"/>
</dbReference>
<dbReference type="RefSeq" id="WP_305106823.1">
    <property type="nucleotide sequence ID" value="NZ_JAUTWS010000037.1"/>
</dbReference>
<dbReference type="PANTHER" id="PTHR42954:SF2">
    <property type="entry name" value="FE(2+) TRANSPORT PROTEIN A"/>
    <property type="match status" value="1"/>
</dbReference>
<dbReference type="Proteomes" id="UP001243009">
    <property type="component" value="Unassembled WGS sequence"/>
</dbReference>
<proteinExistence type="predicted"/>